<dbReference type="AlphaFoldDB" id="A0A6G7KBS4"/>
<dbReference type="Proteomes" id="UP000501451">
    <property type="component" value="Chromosome"/>
</dbReference>
<sequence length="96" mass="10900">MIKGLIITFGILLLVVSWFLTKKANDAFLLFPEKFTDAQKQQLNQFFTINGIIFAAFALSSVITLIVDQKIVYLVFIVIVSLYSAYFSNSLSKRLK</sequence>
<dbReference type="KEGG" id="jar:G7057_09540"/>
<accession>A0A6G7KBS4</accession>
<evidence type="ECO:0008006" key="4">
    <source>
        <dbReference type="Google" id="ProtNLM"/>
    </source>
</evidence>
<dbReference type="RefSeq" id="WP_166163269.1">
    <property type="nucleotide sequence ID" value="NZ_CP049740.1"/>
</dbReference>
<keyword evidence="1" id="KW-0812">Transmembrane</keyword>
<name>A0A6G7KBS4_9LACT</name>
<proteinExistence type="predicted"/>
<keyword evidence="3" id="KW-1185">Reference proteome</keyword>
<organism evidence="2 3">
    <name type="scientific">Jeotgalibaca arthritidis</name>
    <dbReference type="NCBI Taxonomy" id="1868794"/>
    <lineage>
        <taxon>Bacteria</taxon>
        <taxon>Bacillati</taxon>
        <taxon>Bacillota</taxon>
        <taxon>Bacilli</taxon>
        <taxon>Lactobacillales</taxon>
        <taxon>Carnobacteriaceae</taxon>
        <taxon>Jeotgalibaca</taxon>
    </lineage>
</organism>
<evidence type="ECO:0000313" key="3">
    <source>
        <dbReference type="Proteomes" id="UP000501451"/>
    </source>
</evidence>
<feature type="transmembrane region" description="Helical" evidence="1">
    <location>
        <begin position="47"/>
        <end position="66"/>
    </location>
</feature>
<keyword evidence="1" id="KW-0472">Membrane</keyword>
<evidence type="ECO:0000313" key="2">
    <source>
        <dbReference type="EMBL" id="QII82651.1"/>
    </source>
</evidence>
<reference evidence="2 3" key="1">
    <citation type="journal article" date="2017" name="Int. J. Syst. Evol. Microbiol.">
        <title>Jeotgalibaca porci sp. nov. and Jeotgalibaca arthritidis sp. nov., isolated from pigs, and emended description of the genus Jeotgalibaca.</title>
        <authorList>
            <person name="Zamora L."/>
            <person name="Perez-Sancho M."/>
            <person name="Dominguez L."/>
            <person name="Fernandez-Garayzabal J.F."/>
            <person name="Vela A.I."/>
        </authorList>
    </citation>
    <scope>NUCLEOTIDE SEQUENCE [LARGE SCALE GENOMIC DNA]</scope>
    <source>
        <strain evidence="2 3">CECT 9157</strain>
    </source>
</reference>
<keyword evidence="1" id="KW-1133">Transmembrane helix</keyword>
<feature type="transmembrane region" description="Helical" evidence="1">
    <location>
        <begin position="71"/>
        <end position="88"/>
    </location>
</feature>
<protein>
    <recommendedName>
        <fullName evidence="4">DUF3784 domain-containing protein</fullName>
    </recommendedName>
</protein>
<gene>
    <name evidence="2" type="ORF">G7057_09540</name>
</gene>
<dbReference type="EMBL" id="CP049740">
    <property type="protein sequence ID" value="QII82651.1"/>
    <property type="molecule type" value="Genomic_DNA"/>
</dbReference>
<evidence type="ECO:0000256" key="1">
    <source>
        <dbReference type="SAM" id="Phobius"/>
    </source>
</evidence>